<organism evidence="1">
    <name type="scientific">viral metagenome</name>
    <dbReference type="NCBI Taxonomy" id="1070528"/>
    <lineage>
        <taxon>unclassified sequences</taxon>
        <taxon>metagenomes</taxon>
        <taxon>organismal metagenomes</taxon>
    </lineage>
</organism>
<sequence>MKVALVTAGSGGIGREIVNRLIDERYCVAVTSRSIEKLKIVFSHVPPTMILYLETNLTDVNSCHEAVEKTVKHFSQLNLLVNNAGGGTLYQTIEQATQQSFNDAFDLNVKSCFFMTQYCVPYLIETKGCVINFSSVLASRPAVGLGPYSAAKAAVEMLTKTVALELAPKGVRVLCVAPTAIETEFHVNAGMSVEEAKKYYESCARTHPLGRVGNVKDIAELVLFLSSSKASYMTGSVIHVDGGRLLTSSTTLPST</sequence>
<dbReference type="InterPro" id="IPR036291">
    <property type="entry name" value="NAD(P)-bd_dom_sf"/>
</dbReference>
<dbReference type="InterPro" id="IPR020904">
    <property type="entry name" value="Sc_DH/Rdtase_CS"/>
</dbReference>
<dbReference type="PRINTS" id="PR00080">
    <property type="entry name" value="SDRFAMILY"/>
</dbReference>
<dbReference type="Gene3D" id="3.40.50.720">
    <property type="entry name" value="NAD(P)-binding Rossmann-like Domain"/>
    <property type="match status" value="1"/>
</dbReference>
<dbReference type="EMBL" id="MN740165">
    <property type="protein sequence ID" value="QHT91537.1"/>
    <property type="molecule type" value="Genomic_DNA"/>
</dbReference>
<dbReference type="PRINTS" id="PR00081">
    <property type="entry name" value="GDHRDH"/>
</dbReference>
<dbReference type="InterPro" id="IPR002347">
    <property type="entry name" value="SDR_fam"/>
</dbReference>
<dbReference type="PROSITE" id="PS00061">
    <property type="entry name" value="ADH_SHORT"/>
    <property type="match status" value="1"/>
</dbReference>
<dbReference type="AlphaFoldDB" id="A0A6C0IHX7"/>
<dbReference type="SUPFAM" id="SSF51735">
    <property type="entry name" value="NAD(P)-binding Rossmann-fold domains"/>
    <property type="match status" value="1"/>
</dbReference>
<dbReference type="Pfam" id="PF13561">
    <property type="entry name" value="adh_short_C2"/>
    <property type="match status" value="1"/>
</dbReference>
<dbReference type="PANTHER" id="PTHR43975:SF2">
    <property type="entry name" value="EG:BACR7A4.14 PROTEIN-RELATED"/>
    <property type="match status" value="1"/>
</dbReference>
<reference evidence="1" key="1">
    <citation type="journal article" date="2020" name="Nature">
        <title>Giant virus diversity and host interactions through global metagenomics.</title>
        <authorList>
            <person name="Schulz F."/>
            <person name="Roux S."/>
            <person name="Paez-Espino D."/>
            <person name="Jungbluth S."/>
            <person name="Walsh D.A."/>
            <person name="Denef V.J."/>
            <person name="McMahon K.D."/>
            <person name="Konstantinidis K.T."/>
            <person name="Eloe-Fadrosh E.A."/>
            <person name="Kyrpides N.C."/>
            <person name="Woyke T."/>
        </authorList>
    </citation>
    <scope>NUCLEOTIDE SEQUENCE</scope>
    <source>
        <strain evidence="1">GVMAG-M-3300023184-77</strain>
    </source>
</reference>
<evidence type="ECO:0000313" key="1">
    <source>
        <dbReference type="EMBL" id="QHT91537.1"/>
    </source>
</evidence>
<accession>A0A6C0IHX7</accession>
<dbReference type="FunFam" id="3.40.50.720:FF:000084">
    <property type="entry name" value="Short-chain dehydrogenase reductase"/>
    <property type="match status" value="1"/>
</dbReference>
<evidence type="ECO:0008006" key="2">
    <source>
        <dbReference type="Google" id="ProtNLM"/>
    </source>
</evidence>
<name>A0A6C0IHX7_9ZZZZ</name>
<protein>
    <recommendedName>
        <fullName evidence="2">SDR family NAD(P)-dependent oxidoreductase</fullName>
    </recommendedName>
</protein>
<dbReference type="PANTHER" id="PTHR43975">
    <property type="entry name" value="ZGC:101858"/>
    <property type="match status" value="1"/>
</dbReference>
<proteinExistence type="predicted"/>